<dbReference type="Proteomes" id="UP000193498">
    <property type="component" value="Unassembled WGS sequence"/>
</dbReference>
<organism evidence="1 2">
    <name type="scientific">Basidiobolus meristosporus CBS 931.73</name>
    <dbReference type="NCBI Taxonomy" id="1314790"/>
    <lineage>
        <taxon>Eukaryota</taxon>
        <taxon>Fungi</taxon>
        <taxon>Fungi incertae sedis</taxon>
        <taxon>Zoopagomycota</taxon>
        <taxon>Entomophthoromycotina</taxon>
        <taxon>Basidiobolomycetes</taxon>
        <taxon>Basidiobolales</taxon>
        <taxon>Basidiobolaceae</taxon>
        <taxon>Basidiobolus</taxon>
    </lineage>
</organism>
<proteinExistence type="predicted"/>
<evidence type="ECO:0008006" key="3">
    <source>
        <dbReference type="Google" id="ProtNLM"/>
    </source>
</evidence>
<dbReference type="Gene3D" id="3.40.630.30">
    <property type="match status" value="1"/>
</dbReference>
<keyword evidence="2" id="KW-1185">Reference proteome</keyword>
<accession>A0A1Y1XIP6</accession>
<protein>
    <recommendedName>
        <fullName evidence="3">N-acetyltransferase domain-containing protein</fullName>
    </recommendedName>
</protein>
<dbReference type="AlphaFoldDB" id="A0A1Y1XIP6"/>
<evidence type="ECO:0000313" key="2">
    <source>
        <dbReference type="Proteomes" id="UP000193498"/>
    </source>
</evidence>
<comment type="caution">
    <text evidence="1">The sequence shown here is derived from an EMBL/GenBank/DDBJ whole genome shotgun (WGS) entry which is preliminary data.</text>
</comment>
<dbReference type="InterPro" id="IPR016181">
    <property type="entry name" value="Acyl_CoA_acyltransferase"/>
</dbReference>
<gene>
    <name evidence="1" type="ORF">K493DRAFT_319938</name>
</gene>
<reference evidence="1 2" key="1">
    <citation type="submission" date="2016-07" db="EMBL/GenBank/DDBJ databases">
        <title>Pervasive Adenine N6-methylation of Active Genes in Fungi.</title>
        <authorList>
            <consortium name="DOE Joint Genome Institute"/>
            <person name="Mondo S.J."/>
            <person name="Dannebaum R.O."/>
            <person name="Kuo R.C."/>
            <person name="Labutti K."/>
            <person name="Haridas S."/>
            <person name="Kuo A."/>
            <person name="Salamov A."/>
            <person name="Ahrendt S.R."/>
            <person name="Lipzen A."/>
            <person name="Sullivan W."/>
            <person name="Andreopoulos W.B."/>
            <person name="Clum A."/>
            <person name="Lindquist E."/>
            <person name="Daum C."/>
            <person name="Ramamoorthy G.K."/>
            <person name="Gryganskyi A."/>
            <person name="Culley D."/>
            <person name="Magnuson J.K."/>
            <person name="James T.Y."/>
            <person name="O'Malley M.A."/>
            <person name="Stajich J.E."/>
            <person name="Spatafora J.W."/>
            <person name="Visel A."/>
            <person name="Grigoriev I.V."/>
        </authorList>
    </citation>
    <scope>NUCLEOTIDE SEQUENCE [LARGE SCALE GENOMIC DNA]</scope>
    <source>
        <strain evidence="1 2">CBS 931.73</strain>
    </source>
</reference>
<sequence>MPPNPPLKYSYYVIHSSNQETSELERVLQFSTRLFTRETGSAASENSYSSLENWKSKLKVDGGAIHYLKNSEDKILGFAFTHIKKLPKVILERVQAGSPAGLESKPTYSLHIWLSGVEREYRRHGLMSILEEHILEEGAGNGNGNRNTPLVTVNTFPETFPGMAYWLSRQGYDSWDDTDGKRLCWKWLP</sequence>
<dbReference type="SUPFAM" id="SSF55729">
    <property type="entry name" value="Acyl-CoA N-acyltransferases (Nat)"/>
    <property type="match status" value="1"/>
</dbReference>
<evidence type="ECO:0000313" key="1">
    <source>
        <dbReference type="EMBL" id="ORX85572.1"/>
    </source>
</evidence>
<dbReference type="EMBL" id="MCFE01000588">
    <property type="protein sequence ID" value="ORX85572.1"/>
    <property type="molecule type" value="Genomic_DNA"/>
</dbReference>
<dbReference type="InParanoid" id="A0A1Y1XIP6"/>
<name>A0A1Y1XIP6_9FUNG</name>